<dbReference type="RefSeq" id="WP_189009438.1">
    <property type="nucleotide sequence ID" value="NZ_BMOD01000052.1"/>
</dbReference>
<organism evidence="3 4">
    <name type="scientific">Deinococcus roseus</name>
    <dbReference type="NCBI Taxonomy" id="392414"/>
    <lineage>
        <taxon>Bacteria</taxon>
        <taxon>Thermotogati</taxon>
        <taxon>Deinococcota</taxon>
        <taxon>Deinococci</taxon>
        <taxon>Deinococcales</taxon>
        <taxon>Deinococcaceae</taxon>
        <taxon>Deinococcus</taxon>
    </lineage>
</organism>
<comment type="caution">
    <text evidence="3">The sequence shown here is derived from an EMBL/GenBank/DDBJ whole genome shotgun (WGS) entry which is preliminary data.</text>
</comment>
<reference evidence="4" key="1">
    <citation type="journal article" date="2019" name="Int. J. Syst. Evol. Microbiol.">
        <title>The Global Catalogue of Microorganisms (GCM) 10K type strain sequencing project: providing services to taxonomists for standard genome sequencing and annotation.</title>
        <authorList>
            <consortium name="The Broad Institute Genomics Platform"/>
            <consortium name="The Broad Institute Genome Sequencing Center for Infectious Disease"/>
            <person name="Wu L."/>
            <person name="Ma J."/>
        </authorList>
    </citation>
    <scope>NUCLEOTIDE SEQUENCE [LARGE SCALE GENOMIC DNA]</scope>
    <source>
        <strain evidence="4">JCM 14370</strain>
    </source>
</reference>
<dbReference type="PANTHER" id="PTHR30007:SF0">
    <property type="entry name" value="TRANSPOSASE"/>
    <property type="match status" value="1"/>
</dbReference>
<sequence length="122" mass="13805">MLSVTRKPYPSDLTDREWALLEPLIPSTKPGGRSASIPRREIVNALLYVLCQGTSWRALPHDFPHWKTVYESFRLWKKTGVWEKASQKLVRTYRSLDGRNENPTAAWTGGQNQSCEGGCSGI</sequence>
<feature type="region of interest" description="Disordered" evidence="1">
    <location>
        <begin position="102"/>
        <end position="122"/>
    </location>
</feature>
<feature type="domain" description="Insertion element IS402-like" evidence="2">
    <location>
        <begin position="13"/>
        <end position="84"/>
    </location>
</feature>
<dbReference type="EMBL" id="BMOD01000052">
    <property type="protein sequence ID" value="GGJ59529.1"/>
    <property type="molecule type" value="Genomic_DNA"/>
</dbReference>
<evidence type="ECO:0000313" key="4">
    <source>
        <dbReference type="Proteomes" id="UP000632222"/>
    </source>
</evidence>
<dbReference type="PANTHER" id="PTHR30007">
    <property type="entry name" value="PHP DOMAIN PROTEIN"/>
    <property type="match status" value="1"/>
</dbReference>
<evidence type="ECO:0000259" key="2">
    <source>
        <dbReference type="Pfam" id="PF13340"/>
    </source>
</evidence>
<accession>A0ABQ2DJ82</accession>
<evidence type="ECO:0000256" key="1">
    <source>
        <dbReference type="SAM" id="MobiDB-lite"/>
    </source>
</evidence>
<protein>
    <recommendedName>
        <fullName evidence="2">Insertion element IS402-like domain-containing protein</fullName>
    </recommendedName>
</protein>
<gene>
    <name evidence="3" type="ORF">GCM10008938_52080</name>
</gene>
<proteinExistence type="predicted"/>
<evidence type="ECO:0000313" key="3">
    <source>
        <dbReference type="EMBL" id="GGJ59529.1"/>
    </source>
</evidence>
<dbReference type="Proteomes" id="UP000632222">
    <property type="component" value="Unassembled WGS sequence"/>
</dbReference>
<keyword evidence="4" id="KW-1185">Reference proteome</keyword>
<name>A0ABQ2DJ82_9DEIO</name>
<dbReference type="Pfam" id="PF13340">
    <property type="entry name" value="DUF4096"/>
    <property type="match status" value="1"/>
</dbReference>
<dbReference type="InterPro" id="IPR025161">
    <property type="entry name" value="IS402-like_dom"/>
</dbReference>
<feature type="compositionally biased region" description="Polar residues" evidence="1">
    <location>
        <begin position="102"/>
        <end position="115"/>
    </location>
</feature>